<organism evidence="4 5">
    <name type="scientific">Kazachstania africana (strain ATCC 22294 / BCRC 22015 / CBS 2517 / CECT 1963 / NBRC 1671 / NRRL Y-8276)</name>
    <name type="common">Yeast</name>
    <name type="synonym">Kluyveromyces africanus</name>
    <dbReference type="NCBI Taxonomy" id="1071382"/>
    <lineage>
        <taxon>Eukaryota</taxon>
        <taxon>Fungi</taxon>
        <taxon>Dikarya</taxon>
        <taxon>Ascomycota</taxon>
        <taxon>Saccharomycotina</taxon>
        <taxon>Saccharomycetes</taxon>
        <taxon>Saccharomycetales</taxon>
        <taxon>Saccharomycetaceae</taxon>
        <taxon>Kazachstania</taxon>
    </lineage>
</organism>
<dbReference type="InterPro" id="IPR045759">
    <property type="entry name" value="Ap4A_phos1/2_N"/>
</dbReference>
<dbReference type="Proteomes" id="UP000005220">
    <property type="component" value="Chromosome 4"/>
</dbReference>
<dbReference type="eggNOG" id="ENOG502QRAQ">
    <property type="taxonomic scope" value="Eukaryota"/>
</dbReference>
<dbReference type="RefSeq" id="XP_003956806.1">
    <property type="nucleotide sequence ID" value="XM_003956757.1"/>
</dbReference>
<dbReference type="GeneID" id="13885616"/>
<dbReference type="InterPro" id="IPR009163">
    <property type="entry name" value="Ap4A_phos1/2"/>
</dbReference>
<dbReference type="InterPro" id="IPR043171">
    <property type="entry name" value="Ap4A_phos1/2-like"/>
</dbReference>
<dbReference type="Pfam" id="PF09830">
    <property type="entry name" value="ATP_transf"/>
    <property type="match status" value="1"/>
</dbReference>
<dbReference type="InParanoid" id="H2ATH1"/>
<dbReference type="Gene3D" id="3.30.428.70">
    <property type="match status" value="1"/>
</dbReference>
<dbReference type="GO" id="GO:0003877">
    <property type="term" value="F:ATP:ADP adenylyltransferase activity"/>
    <property type="evidence" value="ECO:0007669"/>
    <property type="project" value="InterPro"/>
</dbReference>
<dbReference type="GO" id="GO:0009165">
    <property type="term" value="P:nucleotide biosynthetic process"/>
    <property type="evidence" value="ECO:0007669"/>
    <property type="project" value="EnsemblFungi"/>
</dbReference>
<evidence type="ECO:0000313" key="5">
    <source>
        <dbReference type="Proteomes" id="UP000005220"/>
    </source>
</evidence>
<dbReference type="GO" id="GO:0004780">
    <property type="term" value="F:sulfate adenylyltransferase (ADP) activity"/>
    <property type="evidence" value="ECO:0007669"/>
    <property type="project" value="EnsemblFungi"/>
</dbReference>
<dbReference type="STRING" id="1071382.H2ATH1"/>
<dbReference type="PIRSF" id="PIRSF000846">
    <property type="entry name" value="ATP_adenylyltr"/>
    <property type="match status" value="1"/>
</dbReference>
<dbReference type="GO" id="GO:0005524">
    <property type="term" value="F:ATP binding"/>
    <property type="evidence" value="ECO:0007669"/>
    <property type="project" value="InterPro"/>
</dbReference>
<feature type="domain" description="Ap4A phosphorylase 1/2 N-terminal" evidence="3">
    <location>
        <begin position="60"/>
        <end position="161"/>
    </location>
</feature>
<name>H2ATH1_KAZAF</name>
<evidence type="ECO:0000256" key="1">
    <source>
        <dbReference type="PIRSR" id="PIRSR000846-1"/>
    </source>
</evidence>
<reference evidence="4 5" key="1">
    <citation type="journal article" date="2011" name="Proc. Natl. Acad. Sci. U.S.A.">
        <title>Evolutionary erosion of yeast sex chromosomes by mating-type switching accidents.</title>
        <authorList>
            <person name="Gordon J.L."/>
            <person name="Armisen D."/>
            <person name="Proux-Wera E."/>
            <person name="Oheigeartaigh S.S."/>
            <person name="Byrne K.P."/>
            <person name="Wolfe K.H."/>
        </authorList>
    </citation>
    <scope>NUCLEOTIDE SEQUENCE [LARGE SCALE GENOMIC DNA]</scope>
    <source>
        <strain evidence="5">ATCC 22294 / BCRC 22015 / CBS 2517 / CECT 1963 / NBRC 1671 / NRRL Y-8276</strain>
    </source>
</reference>
<dbReference type="EMBL" id="HE650824">
    <property type="protein sequence ID" value="CCF57671.1"/>
    <property type="molecule type" value="Genomic_DNA"/>
</dbReference>
<dbReference type="AlphaFoldDB" id="H2ATH1"/>
<evidence type="ECO:0000259" key="2">
    <source>
        <dbReference type="Pfam" id="PF09830"/>
    </source>
</evidence>
<feature type="active site" description="Nucleophile" evidence="1">
    <location>
        <position position="152"/>
    </location>
</feature>
<evidence type="ECO:0000259" key="3">
    <source>
        <dbReference type="Pfam" id="PF19327"/>
    </source>
</evidence>
<accession>H2ATH1</accession>
<dbReference type="OrthoDB" id="10267950at2759"/>
<keyword evidence="5" id="KW-1185">Reference proteome</keyword>
<dbReference type="SUPFAM" id="SSF54197">
    <property type="entry name" value="HIT-like"/>
    <property type="match status" value="1"/>
</dbReference>
<dbReference type="HOGENOM" id="CLU_049915_1_0_1"/>
<sequence>MIPTNVSQLAHDKFHAAISSRDLIYTETPSSICYDSKTNMNYWIILKPNFAVKPEFGDTPKDDDPLARDEPELTILKDLDGTNEFKLVLNKFPIMENHCLLTTNSFKDQTSKLTPSDLLTAYNLITLMNETHKYMVIYNSGPSSGSSQKHKHLQLIQLPEDFTPFQDKLPKGAISDSNVSFAHFTLPLSGNPHANTLHECYSSLLTMTQNYHSSTPLSYNFIMTKNWMCLIPRSSIKAKSIDIGFNSIAYAGLVLVKFKHMYDDLTSNPDLLDKLLLECGFPNPSK</sequence>
<gene>
    <name evidence="4" type="primary">KAFR0D00250</name>
    <name evidence="4" type="ORF">KAFR_0D00250</name>
</gene>
<dbReference type="PANTHER" id="PTHR38420">
    <property type="entry name" value="AP-4-A PHOSPHORYLASE II"/>
    <property type="match status" value="1"/>
</dbReference>
<dbReference type="PANTHER" id="PTHR38420:SF1">
    <property type="entry name" value="PUTATIVE (AFU_ORTHOLOGUE AFUA_5G14690)-RELATED"/>
    <property type="match status" value="1"/>
</dbReference>
<dbReference type="KEGG" id="kaf:KAFR_0D00250"/>
<proteinExistence type="predicted"/>
<dbReference type="InterPro" id="IPR019200">
    <property type="entry name" value="ATP_adenylylTrfase_C"/>
</dbReference>
<protein>
    <submittedName>
        <fullName evidence="4">Uncharacterized protein</fullName>
    </submittedName>
</protein>
<dbReference type="InterPro" id="IPR036265">
    <property type="entry name" value="HIT-like_sf"/>
</dbReference>
<dbReference type="Pfam" id="PF19327">
    <property type="entry name" value="Ap4A_phos_N"/>
    <property type="match status" value="1"/>
</dbReference>
<dbReference type="GO" id="GO:0009164">
    <property type="term" value="P:nucleoside catabolic process"/>
    <property type="evidence" value="ECO:0007669"/>
    <property type="project" value="EnsemblFungi"/>
</dbReference>
<feature type="domain" description="ATP adenylyltransferase C-terminal" evidence="2">
    <location>
        <begin position="178"/>
        <end position="282"/>
    </location>
</feature>
<dbReference type="GO" id="GO:0008796">
    <property type="term" value="F:bis(5'-nucleosyl)-tetraphosphatase activity"/>
    <property type="evidence" value="ECO:0007669"/>
    <property type="project" value="EnsemblFungi"/>
</dbReference>
<evidence type="ECO:0000313" key="4">
    <source>
        <dbReference type="EMBL" id="CCF57671.1"/>
    </source>
</evidence>